<proteinExistence type="predicted"/>
<feature type="region of interest" description="Disordered" evidence="1">
    <location>
        <begin position="108"/>
        <end position="149"/>
    </location>
</feature>
<name>A0A3B3SRB1_9TELE</name>
<keyword evidence="3" id="KW-1185">Reference proteome</keyword>
<evidence type="ECO:0000313" key="2">
    <source>
        <dbReference type="Ensembl" id="ENSPKIP00000033232.1"/>
    </source>
</evidence>
<sequence>HSKLTLCPPKCHLCCPFLTNPVASLPSARPGTPWHCGWPRCWGPHPADSPTRSEGTRGPASHHSHPPPEDDETGRTPRHREKIGVVKLNKKNCTAICSSSVMLLKSGSTAAPDSGWDTDIFSRPSPEKRHHHSPSPAEVGMPASAAEAAAARRASSSCRCLCSSMDTRRAWGRAAT</sequence>
<dbReference type="Proteomes" id="UP000261540">
    <property type="component" value="Unplaced"/>
</dbReference>
<evidence type="ECO:0000256" key="1">
    <source>
        <dbReference type="SAM" id="MobiDB-lite"/>
    </source>
</evidence>
<feature type="region of interest" description="Disordered" evidence="1">
    <location>
        <begin position="47"/>
        <end position="82"/>
    </location>
</feature>
<dbReference type="GeneTree" id="ENSGT00960000189065"/>
<organism evidence="2 3">
    <name type="scientific">Paramormyrops kingsleyae</name>
    <dbReference type="NCBI Taxonomy" id="1676925"/>
    <lineage>
        <taxon>Eukaryota</taxon>
        <taxon>Metazoa</taxon>
        <taxon>Chordata</taxon>
        <taxon>Craniata</taxon>
        <taxon>Vertebrata</taxon>
        <taxon>Euteleostomi</taxon>
        <taxon>Actinopterygii</taxon>
        <taxon>Neopterygii</taxon>
        <taxon>Teleostei</taxon>
        <taxon>Osteoglossocephala</taxon>
        <taxon>Osteoglossomorpha</taxon>
        <taxon>Osteoglossiformes</taxon>
        <taxon>Mormyridae</taxon>
        <taxon>Paramormyrops</taxon>
    </lineage>
</organism>
<protein>
    <submittedName>
        <fullName evidence="2">Uncharacterized protein</fullName>
    </submittedName>
</protein>
<evidence type="ECO:0000313" key="3">
    <source>
        <dbReference type="Proteomes" id="UP000261540"/>
    </source>
</evidence>
<reference evidence="2" key="2">
    <citation type="submission" date="2025-09" db="UniProtKB">
        <authorList>
            <consortium name="Ensembl"/>
        </authorList>
    </citation>
    <scope>IDENTIFICATION</scope>
</reference>
<reference evidence="2" key="1">
    <citation type="submission" date="2025-08" db="UniProtKB">
        <authorList>
            <consortium name="Ensembl"/>
        </authorList>
    </citation>
    <scope>IDENTIFICATION</scope>
</reference>
<dbReference type="AlphaFoldDB" id="A0A3B3SRB1"/>
<accession>A0A3B3SRB1</accession>
<dbReference type="Ensembl" id="ENSPKIT00000014118.1">
    <property type="protein sequence ID" value="ENSPKIP00000033232.1"/>
    <property type="gene ID" value="ENSPKIG00000013018.1"/>
</dbReference>